<keyword evidence="2" id="KW-0808">Transferase</keyword>
<dbReference type="GO" id="GO:0016747">
    <property type="term" value="F:acyltransferase activity, transferring groups other than amino-acyl groups"/>
    <property type="evidence" value="ECO:0007669"/>
    <property type="project" value="InterPro"/>
</dbReference>
<dbReference type="CDD" id="cd04301">
    <property type="entry name" value="NAT_SF"/>
    <property type="match status" value="1"/>
</dbReference>
<evidence type="ECO:0000259" key="1">
    <source>
        <dbReference type="PROSITE" id="PS51186"/>
    </source>
</evidence>
<protein>
    <submittedName>
        <fullName evidence="2">Acetyltransferase YjbC</fullName>
    </submittedName>
</protein>
<dbReference type="Gene3D" id="3.40.630.30">
    <property type="match status" value="1"/>
</dbReference>
<organism evidence="2 3">
    <name type="scientific">Jeotgalicoccus coquinae</name>
    <dbReference type="NCBI Taxonomy" id="709509"/>
    <lineage>
        <taxon>Bacteria</taxon>
        <taxon>Bacillati</taxon>
        <taxon>Bacillota</taxon>
        <taxon>Bacilli</taxon>
        <taxon>Bacillales</taxon>
        <taxon>Staphylococcaceae</taxon>
        <taxon>Jeotgalicoccus</taxon>
    </lineage>
</organism>
<evidence type="ECO:0000313" key="2">
    <source>
        <dbReference type="EMBL" id="CAD2071688.1"/>
    </source>
</evidence>
<dbReference type="SUPFAM" id="SSF55729">
    <property type="entry name" value="Acyl-CoA N-acyltransferases (Nat)"/>
    <property type="match status" value="1"/>
</dbReference>
<comment type="caution">
    <text evidence="2">The sequence shown here is derived from an EMBL/GenBank/DDBJ whole genome shotgun (WGS) entry which is preliminary data.</text>
</comment>
<dbReference type="InterPro" id="IPR016181">
    <property type="entry name" value="Acyl_CoA_acyltransferase"/>
</dbReference>
<dbReference type="AlphaFoldDB" id="A0A6V7R3T3"/>
<feature type="domain" description="N-acetyltransferase" evidence="1">
    <location>
        <begin position="6"/>
        <end position="156"/>
    </location>
</feature>
<evidence type="ECO:0000313" key="3">
    <source>
        <dbReference type="Proteomes" id="UP000534001"/>
    </source>
</evidence>
<dbReference type="Pfam" id="PF13508">
    <property type="entry name" value="Acetyltransf_7"/>
    <property type="match status" value="1"/>
</dbReference>
<dbReference type="EMBL" id="CAJEWA010000004">
    <property type="protein sequence ID" value="CAD2071688.1"/>
    <property type="molecule type" value="Genomic_DNA"/>
</dbReference>
<gene>
    <name evidence="2" type="primary">yjbC</name>
    <name evidence="2" type="ORF">JEOCOQ751_00354</name>
</gene>
<dbReference type="InterPro" id="IPR000182">
    <property type="entry name" value="GNAT_dom"/>
</dbReference>
<dbReference type="PROSITE" id="PS51186">
    <property type="entry name" value="GNAT"/>
    <property type="match status" value="1"/>
</dbReference>
<dbReference type="Proteomes" id="UP000534001">
    <property type="component" value="Unassembled WGS sequence"/>
</dbReference>
<proteinExistence type="predicted"/>
<sequence length="176" mass="20682">MKECVAMLERLNKDEFEQLYALMDESFPPAEIRNFKGQKMLLDKPDYNVYVLRENGEILAFFAEWVNEKYRFLEHLAVNEKYRSQGLGSKTLQAYNAMDSKPVVLEVEPPEDEVQVRRVKFYERNGFHLSSYSYLQPVINEGHEQMPLVLMTYPKPLGNDTLGKVKDWLDQTVYKS</sequence>
<reference evidence="2 3" key="1">
    <citation type="submission" date="2020-07" db="EMBL/GenBank/DDBJ databases">
        <authorList>
            <person name="Criscuolo A."/>
        </authorList>
    </citation>
    <scope>NUCLEOTIDE SEQUENCE [LARGE SCALE GENOMIC DNA]</scope>
    <source>
        <strain evidence="2">CIP111751</strain>
    </source>
</reference>
<name>A0A6V7R3T3_9STAP</name>
<accession>A0A6V7R3T3</accession>